<organism evidence="13 14">
    <name type="scientific">Secundilactobacillus oryzae JCM 18671</name>
    <dbReference type="NCBI Taxonomy" id="1291743"/>
    <lineage>
        <taxon>Bacteria</taxon>
        <taxon>Bacillati</taxon>
        <taxon>Bacillota</taxon>
        <taxon>Bacilli</taxon>
        <taxon>Lactobacillales</taxon>
        <taxon>Lactobacillaceae</taxon>
        <taxon>Secundilactobacillus</taxon>
    </lineage>
</organism>
<dbReference type="PANTHER" id="PTHR11587:SF2">
    <property type="entry name" value="ARGININOSUCCINATE SYNTHASE"/>
    <property type="match status" value="1"/>
</dbReference>
<comment type="pathway">
    <text evidence="1 10">Amino-acid biosynthesis; L-arginine biosynthesis; L-arginine from L-ornithine and carbamoyl phosphate: step 2/3.</text>
</comment>
<dbReference type="FunFam" id="1.20.5.470:FF:000002">
    <property type="entry name" value="Argininosuccinate synthase"/>
    <property type="match status" value="1"/>
</dbReference>
<evidence type="ECO:0000256" key="3">
    <source>
        <dbReference type="ARBA" id="ARBA00012286"/>
    </source>
</evidence>
<feature type="binding site" evidence="10">
    <location>
        <position position="272"/>
    </location>
    <ligand>
        <name>L-citrulline</name>
        <dbReference type="ChEBI" id="CHEBI:57743"/>
    </ligand>
</feature>
<dbReference type="PROSITE" id="PS00564">
    <property type="entry name" value="ARGININOSUCCIN_SYN_1"/>
    <property type="match status" value="1"/>
</dbReference>
<dbReference type="SUPFAM" id="SSF52402">
    <property type="entry name" value="Adenine nucleotide alpha hydrolases-like"/>
    <property type="match status" value="1"/>
</dbReference>
<keyword evidence="8 10" id="KW-0547">Nucleotide-binding</keyword>
<evidence type="ECO:0000256" key="5">
    <source>
        <dbReference type="ARBA" id="ARBA00022571"/>
    </source>
</evidence>
<dbReference type="Pfam" id="PF00764">
    <property type="entry name" value="Arginosuc_synth"/>
    <property type="match status" value="1"/>
</dbReference>
<dbReference type="Gene3D" id="1.20.5.470">
    <property type="entry name" value="Single helix bin"/>
    <property type="match status" value="1"/>
</dbReference>
<dbReference type="FunFam" id="3.90.1260.10:FF:000007">
    <property type="entry name" value="Argininosuccinate synthase"/>
    <property type="match status" value="1"/>
</dbReference>
<gene>
    <name evidence="10" type="primary">argG</name>
    <name evidence="13" type="ORF">LOSG293_560020</name>
</gene>
<comment type="subunit">
    <text evidence="2 10">Homotetramer.</text>
</comment>
<evidence type="ECO:0000259" key="12">
    <source>
        <dbReference type="Pfam" id="PF20979"/>
    </source>
</evidence>
<proteinExistence type="inferred from homology"/>
<dbReference type="InterPro" id="IPR048268">
    <property type="entry name" value="Arginosuc_syn_C"/>
</dbReference>
<keyword evidence="14" id="KW-1185">Reference proteome</keyword>
<dbReference type="InterPro" id="IPR024074">
    <property type="entry name" value="AS_cat/multimer_dom_body"/>
</dbReference>
<dbReference type="Pfam" id="PF20979">
    <property type="entry name" value="Arginosuc_syn_C"/>
    <property type="match status" value="1"/>
</dbReference>
<feature type="domain" description="Arginosuccinate synthase C-terminal" evidence="12">
    <location>
        <begin position="174"/>
        <end position="392"/>
    </location>
</feature>
<evidence type="ECO:0000313" key="14">
    <source>
        <dbReference type="Proteomes" id="UP000028700"/>
    </source>
</evidence>
<comment type="caution">
    <text evidence="13">The sequence shown here is derived from an EMBL/GenBank/DDBJ whole genome shotgun (WGS) entry which is preliminary data.</text>
</comment>
<dbReference type="GO" id="GO:0005524">
    <property type="term" value="F:ATP binding"/>
    <property type="evidence" value="ECO:0007669"/>
    <property type="project" value="UniProtKB-UniRule"/>
</dbReference>
<dbReference type="Gene3D" id="3.90.1260.10">
    <property type="entry name" value="Argininosuccinate synthetase, chain A, domain 2"/>
    <property type="match status" value="1"/>
</dbReference>
<dbReference type="AlphaFoldDB" id="A0A081BL21"/>
<feature type="binding site" evidence="10">
    <location>
        <begin position="10"/>
        <end position="18"/>
    </location>
    <ligand>
        <name>ATP</name>
        <dbReference type="ChEBI" id="CHEBI:30616"/>
    </ligand>
</feature>
<feature type="binding site" evidence="10">
    <location>
        <position position="260"/>
    </location>
    <ligand>
        <name>L-citrulline</name>
        <dbReference type="ChEBI" id="CHEBI:57743"/>
    </ligand>
</feature>
<evidence type="ECO:0000256" key="7">
    <source>
        <dbReference type="ARBA" id="ARBA00022605"/>
    </source>
</evidence>
<evidence type="ECO:0000256" key="10">
    <source>
        <dbReference type="HAMAP-Rule" id="MF_00005"/>
    </source>
</evidence>
<dbReference type="NCBIfam" id="TIGR00032">
    <property type="entry name" value="argG"/>
    <property type="match status" value="1"/>
</dbReference>
<dbReference type="GO" id="GO:0005737">
    <property type="term" value="C:cytoplasm"/>
    <property type="evidence" value="ECO:0007669"/>
    <property type="project" value="UniProtKB-SubCell"/>
</dbReference>
<dbReference type="Proteomes" id="UP000028700">
    <property type="component" value="Unassembled WGS sequence"/>
</dbReference>
<keyword evidence="5 10" id="KW-0055">Arginine biosynthesis</keyword>
<feature type="binding site" evidence="10">
    <location>
        <position position="124"/>
    </location>
    <ligand>
        <name>L-aspartate</name>
        <dbReference type="ChEBI" id="CHEBI:29991"/>
    </ligand>
</feature>
<evidence type="ECO:0000256" key="9">
    <source>
        <dbReference type="ARBA" id="ARBA00022840"/>
    </source>
</evidence>
<evidence type="ECO:0000256" key="1">
    <source>
        <dbReference type="ARBA" id="ARBA00004967"/>
    </source>
</evidence>
<dbReference type="InterPro" id="IPR018223">
    <property type="entry name" value="Arginosuc_synth_CS"/>
</dbReference>
<keyword evidence="9 10" id="KW-0067">ATP-binding</keyword>
<dbReference type="eggNOG" id="COG0137">
    <property type="taxonomic scope" value="Bacteria"/>
</dbReference>
<sequence>MAENNKVVLAYSGGLDTSVAVAWLKDKGYDVIACCINVGEGKDLDFIKEKALKVGAVEAYAIDTLDEFAEEYALIALQGHTYYEGEYPLISALSRPLISKKMVEIAHEKNAIAIAHGCTGKGNDQVRFEVTIHALDPNLEVLTPVRDWHWSREEEIDYAKEHNIPIPIDLDSPYSIDANIWGRANEAGVLEDPWATAPEDAYAMTNPIEDTPDQPEILEIDFEKGIPVALNHEPMKLADMIQTINEIAGTHGVGRIDHIENRLVGIKSREIYEAPAATVLIKAHKELEDMTFERDLAHFKPVIEKQLTELIYNALWFSPLMTALVAFLKKSQEAVNGTIKLQLFKGNIKILGRKSDNSLYDKNLATYTAADSFDQEAAKGFVKLWGLPTQVYSQVQIKNKQRTFLDQVAQLKSDQGEKVLVSNHRKDDELNYEH</sequence>
<dbReference type="GO" id="GO:0000050">
    <property type="term" value="P:urea cycle"/>
    <property type="evidence" value="ECO:0007669"/>
    <property type="project" value="TreeGrafter"/>
</dbReference>
<feature type="binding site" evidence="10">
    <location>
        <position position="123"/>
    </location>
    <ligand>
        <name>L-citrulline</name>
        <dbReference type="ChEBI" id="CHEBI:57743"/>
    </ligand>
</feature>
<comment type="subcellular location">
    <subcellularLocation>
        <location evidence="10">Cytoplasm</location>
    </subcellularLocation>
</comment>
<feature type="domain" description="Arginosuccinate synthase-like N-terminal" evidence="11">
    <location>
        <begin position="6"/>
        <end position="165"/>
    </location>
</feature>
<dbReference type="PANTHER" id="PTHR11587">
    <property type="entry name" value="ARGININOSUCCINATE SYNTHASE"/>
    <property type="match status" value="1"/>
</dbReference>
<dbReference type="RefSeq" id="WP_034529751.1">
    <property type="nucleotide sequence ID" value="NZ_BBAZ01000058.1"/>
</dbReference>
<feature type="binding site" evidence="10">
    <location>
        <position position="175"/>
    </location>
    <ligand>
        <name>L-citrulline</name>
        <dbReference type="ChEBI" id="CHEBI:57743"/>
    </ligand>
</feature>
<accession>A0A081BL21</accession>
<evidence type="ECO:0000313" key="13">
    <source>
        <dbReference type="EMBL" id="GAK48739.1"/>
    </source>
</evidence>
<evidence type="ECO:0000256" key="4">
    <source>
        <dbReference type="ARBA" id="ARBA00022490"/>
    </source>
</evidence>
<dbReference type="STRING" id="1291743.LOSG293_560020"/>
<dbReference type="EMBL" id="BBJM01000056">
    <property type="protein sequence ID" value="GAK48739.1"/>
    <property type="molecule type" value="Genomic_DNA"/>
</dbReference>
<evidence type="ECO:0000256" key="8">
    <source>
        <dbReference type="ARBA" id="ARBA00022741"/>
    </source>
</evidence>
<comment type="catalytic activity">
    <reaction evidence="10">
        <text>L-citrulline + L-aspartate + ATP = 2-(N(omega)-L-arginino)succinate + AMP + diphosphate + H(+)</text>
        <dbReference type="Rhea" id="RHEA:10932"/>
        <dbReference type="ChEBI" id="CHEBI:15378"/>
        <dbReference type="ChEBI" id="CHEBI:29991"/>
        <dbReference type="ChEBI" id="CHEBI:30616"/>
        <dbReference type="ChEBI" id="CHEBI:33019"/>
        <dbReference type="ChEBI" id="CHEBI:57472"/>
        <dbReference type="ChEBI" id="CHEBI:57743"/>
        <dbReference type="ChEBI" id="CHEBI:456215"/>
        <dbReference type="EC" id="6.3.4.5"/>
    </reaction>
</comment>
<dbReference type="InterPro" id="IPR023434">
    <property type="entry name" value="Arginosuc_synth_type_1_subfam"/>
</dbReference>
<evidence type="ECO:0000256" key="2">
    <source>
        <dbReference type="ARBA" id="ARBA00011881"/>
    </source>
</evidence>
<feature type="binding site" evidence="10">
    <location>
        <position position="119"/>
    </location>
    <ligand>
        <name>L-aspartate</name>
        <dbReference type="ChEBI" id="CHEBI:29991"/>
    </ligand>
</feature>
<comment type="similarity">
    <text evidence="10">Belongs to the argininosuccinate synthase family. Type 1 subfamily.</text>
</comment>
<protein>
    <recommendedName>
        <fullName evidence="3 10">Argininosuccinate synthase</fullName>
        <ecNumber evidence="3 10">6.3.4.5</ecNumber>
    </recommendedName>
    <alternativeName>
        <fullName evidence="10">Citrulline--aspartate ligase</fullName>
    </alternativeName>
</protein>
<name>A0A081BL21_9LACO</name>
<dbReference type="UniPathway" id="UPA00068">
    <property type="reaction ID" value="UER00113"/>
</dbReference>
<dbReference type="InterPro" id="IPR014729">
    <property type="entry name" value="Rossmann-like_a/b/a_fold"/>
</dbReference>
<dbReference type="GO" id="GO:0004055">
    <property type="term" value="F:argininosuccinate synthase activity"/>
    <property type="evidence" value="ECO:0007669"/>
    <property type="project" value="UniProtKB-UniRule"/>
</dbReference>
<feature type="binding site" evidence="10">
    <location>
        <position position="117"/>
    </location>
    <ligand>
        <name>ATP</name>
        <dbReference type="ChEBI" id="CHEBI:30616"/>
    </ligand>
</feature>
<dbReference type="HAMAP" id="MF_00005">
    <property type="entry name" value="Arg_succ_synth_type1"/>
    <property type="match status" value="1"/>
</dbReference>
<dbReference type="GO" id="GO:0000053">
    <property type="term" value="P:argininosuccinate metabolic process"/>
    <property type="evidence" value="ECO:0007669"/>
    <property type="project" value="TreeGrafter"/>
</dbReference>
<dbReference type="InterPro" id="IPR048267">
    <property type="entry name" value="Arginosuc_syn_N"/>
</dbReference>
<feature type="binding site" evidence="10">
    <location>
        <position position="123"/>
    </location>
    <ligand>
        <name>L-aspartate</name>
        <dbReference type="ChEBI" id="CHEBI:29991"/>
    </ligand>
</feature>
<dbReference type="GO" id="GO:0006526">
    <property type="term" value="P:L-arginine biosynthetic process"/>
    <property type="evidence" value="ECO:0007669"/>
    <property type="project" value="UniProtKB-UniRule"/>
</dbReference>
<dbReference type="Gene3D" id="3.40.50.620">
    <property type="entry name" value="HUPs"/>
    <property type="match status" value="1"/>
</dbReference>
<dbReference type="PROSITE" id="PS00565">
    <property type="entry name" value="ARGININOSUCCIN_SYN_2"/>
    <property type="match status" value="1"/>
</dbReference>
<reference evidence="13" key="1">
    <citation type="journal article" date="2014" name="Genome Announc.">
        <title>Draft Genome Sequence of Lactobacillus oryzae Strain SG293T.</title>
        <authorList>
            <person name="Tanizawa Y."/>
            <person name="Fujisawa T."/>
            <person name="Mochizuki T."/>
            <person name="Kaminuma E."/>
            <person name="Nakamura Y."/>
            <person name="Tohno M."/>
        </authorList>
    </citation>
    <scope>NUCLEOTIDE SEQUENCE [LARGE SCALE GENOMIC DNA]</scope>
    <source>
        <strain evidence="13">SG293</strain>
    </source>
</reference>
<evidence type="ECO:0000259" key="11">
    <source>
        <dbReference type="Pfam" id="PF00764"/>
    </source>
</evidence>
<dbReference type="FunFam" id="3.40.50.620:FF:000038">
    <property type="entry name" value="Argininosuccinate synthase"/>
    <property type="match status" value="1"/>
</dbReference>
<dbReference type="SUPFAM" id="SSF69864">
    <property type="entry name" value="Argininosuccinate synthetase, C-terminal domain"/>
    <property type="match status" value="1"/>
</dbReference>
<comment type="caution">
    <text evidence="10">Lacks conserved residue(s) required for the propagation of feature annotation.</text>
</comment>
<feature type="binding site" evidence="10">
    <location>
        <position position="127"/>
    </location>
    <ligand>
        <name>L-citrulline</name>
        <dbReference type="ChEBI" id="CHEBI:57743"/>
    </ligand>
</feature>
<evidence type="ECO:0000256" key="6">
    <source>
        <dbReference type="ARBA" id="ARBA00022598"/>
    </source>
</evidence>
<keyword evidence="4 10" id="KW-0963">Cytoplasm</keyword>
<dbReference type="CDD" id="cd01999">
    <property type="entry name" value="ASS"/>
    <property type="match status" value="1"/>
</dbReference>
<keyword evidence="7 10" id="KW-0028">Amino-acid biosynthesis</keyword>
<dbReference type="OrthoDB" id="9801641at2"/>
<dbReference type="EC" id="6.3.4.5" evidence="3 10"/>
<dbReference type="InterPro" id="IPR001518">
    <property type="entry name" value="Arginosuc_synth"/>
</dbReference>
<keyword evidence="6 10" id="KW-0436">Ligase</keyword>
<feature type="binding site" evidence="10">
    <location>
        <position position="87"/>
    </location>
    <ligand>
        <name>L-citrulline</name>
        <dbReference type="ChEBI" id="CHEBI:57743"/>
    </ligand>
</feature>
<dbReference type="NCBIfam" id="NF001770">
    <property type="entry name" value="PRK00509.1"/>
    <property type="match status" value="1"/>
</dbReference>